<reference evidence="13" key="1">
    <citation type="journal article" date="2017" name="bioRxiv">
        <title>Conservation of a gene cluster reveals novel cercosporin biosynthetic mechanisms and extends production to the genus Colletotrichum.</title>
        <authorList>
            <person name="de Jonge R."/>
            <person name="Ebert M.K."/>
            <person name="Huitt-Roehl C.R."/>
            <person name="Pal P."/>
            <person name="Suttle J.C."/>
            <person name="Spanner R.E."/>
            <person name="Neubauer J.D."/>
            <person name="Jurick W.M.II."/>
            <person name="Stott K.A."/>
            <person name="Secor G.A."/>
            <person name="Thomma B.P.H.J."/>
            <person name="Van de Peer Y."/>
            <person name="Townsend C.A."/>
            <person name="Bolton M.D."/>
        </authorList>
    </citation>
    <scope>NUCLEOTIDE SEQUENCE [LARGE SCALE GENOMIC DNA]</scope>
    <source>
        <strain evidence="13">CBS538.71</strain>
    </source>
</reference>
<protein>
    <recommendedName>
        <fullName evidence="11">Potassium channel domain-containing protein</fullName>
    </recommendedName>
</protein>
<keyword evidence="3 8" id="KW-0812">Transmembrane</keyword>
<dbReference type="GO" id="GO:0015271">
    <property type="term" value="F:outward rectifier potassium channel activity"/>
    <property type="evidence" value="ECO:0007669"/>
    <property type="project" value="TreeGrafter"/>
</dbReference>
<evidence type="ECO:0000313" key="13">
    <source>
        <dbReference type="Proteomes" id="UP000237631"/>
    </source>
</evidence>
<evidence type="ECO:0000256" key="4">
    <source>
        <dbReference type="ARBA" id="ARBA00022989"/>
    </source>
</evidence>
<dbReference type="GO" id="GO:0030322">
    <property type="term" value="P:stabilization of membrane potential"/>
    <property type="evidence" value="ECO:0007669"/>
    <property type="project" value="TreeGrafter"/>
</dbReference>
<feature type="domain" description="Potassium channel" evidence="11">
    <location>
        <begin position="149"/>
        <end position="209"/>
    </location>
</feature>
<keyword evidence="5 8" id="KW-0406">Ion transport</keyword>
<evidence type="ECO:0000259" key="11">
    <source>
        <dbReference type="Pfam" id="PF07885"/>
    </source>
</evidence>
<keyword evidence="7 8" id="KW-0407">Ion channel</keyword>
<name>A0A2S6BX34_9PEZI</name>
<feature type="transmembrane region" description="Helical" evidence="10">
    <location>
        <begin position="184"/>
        <end position="204"/>
    </location>
</feature>
<evidence type="ECO:0000256" key="1">
    <source>
        <dbReference type="ARBA" id="ARBA00004141"/>
    </source>
</evidence>
<proteinExistence type="inferred from homology"/>
<dbReference type="GO" id="GO:0005886">
    <property type="term" value="C:plasma membrane"/>
    <property type="evidence" value="ECO:0007669"/>
    <property type="project" value="TreeGrafter"/>
</dbReference>
<dbReference type="Gene3D" id="1.10.287.70">
    <property type="match status" value="2"/>
</dbReference>
<evidence type="ECO:0000256" key="10">
    <source>
        <dbReference type="SAM" id="Phobius"/>
    </source>
</evidence>
<dbReference type="AlphaFoldDB" id="A0A2S6BX34"/>
<keyword evidence="2 8" id="KW-0813">Transport</keyword>
<dbReference type="PRINTS" id="PR01333">
    <property type="entry name" value="2POREKCHANEL"/>
</dbReference>
<feature type="transmembrane region" description="Helical" evidence="10">
    <location>
        <begin position="154"/>
        <end position="172"/>
    </location>
</feature>
<dbReference type="InterPro" id="IPR013099">
    <property type="entry name" value="K_chnl_dom"/>
</dbReference>
<comment type="similarity">
    <text evidence="8">Belongs to the two pore domain potassium channel (TC 1.A.1.8) family.</text>
</comment>
<sequence length="467" mass="52860">MLFVAYIMLAAWVFSAIEGWRYLDAVYWADVTVLTIGLGDYKPLTKVGRGLLFPYAIGGILLVGLIVGSIRRLVLEHGELKIAARITEKRRKNALHEIDHNRGTIKISWFAKADYRLTNSMSPAQRREEEFNVMRKVQNAADREQRYFSLSTNLTYYQSVYFSFVSLMTIGYGDIVPASNCGKAFYVIWSLLAIPTLTILISGLSEAFTKAFTGSTSLVSALYSKPREVKQSAKDKASRAAKKVSNIGKTKREVPLSAEEHRVNMLRTMVERLESHVEEEELEALKEAESKGNDIDRDIHFYHFVLARELTRVQKDLLADSPVQYTWGEWEFFLLLIGHGSMDDDHSSNDQQDTSQQPASQADDSSTTVTKDRPVMDGLVDRDTQRQTKWNTAPNKRGLIKRRETADPIGNWSWLDEKSPLMSVKSESQWLADKLSATLVHELDRSRKGEQKLPPIGMRHLHGSVAG</sequence>
<dbReference type="OrthoDB" id="297496at2759"/>
<dbReference type="Proteomes" id="UP000237631">
    <property type="component" value="Unassembled WGS sequence"/>
</dbReference>
<feature type="transmembrane region" description="Helical" evidence="10">
    <location>
        <begin position="51"/>
        <end position="70"/>
    </location>
</feature>
<evidence type="ECO:0000256" key="5">
    <source>
        <dbReference type="ARBA" id="ARBA00023065"/>
    </source>
</evidence>
<keyword evidence="6 10" id="KW-0472">Membrane</keyword>
<dbReference type="STRING" id="357750.A0A2S6BX34"/>
<evidence type="ECO:0000256" key="2">
    <source>
        <dbReference type="ARBA" id="ARBA00022448"/>
    </source>
</evidence>
<dbReference type="SUPFAM" id="SSF81324">
    <property type="entry name" value="Voltage-gated potassium channels"/>
    <property type="match status" value="2"/>
</dbReference>
<evidence type="ECO:0000256" key="6">
    <source>
        <dbReference type="ARBA" id="ARBA00023136"/>
    </source>
</evidence>
<feature type="domain" description="Potassium channel" evidence="11">
    <location>
        <begin position="5"/>
        <end position="74"/>
    </location>
</feature>
<comment type="subcellular location">
    <subcellularLocation>
        <location evidence="1">Membrane</location>
        <topology evidence="1">Multi-pass membrane protein</topology>
    </subcellularLocation>
</comment>
<keyword evidence="4 10" id="KW-1133">Transmembrane helix</keyword>
<feature type="compositionally biased region" description="Basic and acidic residues" evidence="9">
    <location>
        <begin position="370"/>
        <end position="386"/>
    </location>
</feature>
<accession>A0A2S6BX34</accession>
<dbReference type="PANTHER" id="PTHR11003">
    <property type="entry name" value="POTASSIUM CHANNEL, SUBFAMILY K"/>
    <property type="match status" value="1"/>
</dbReference>
<dbReference type="Pfam" id="PF07885">
    <property type="entry name" value="Ion_trans_2"/>
    <property type="match status" value="2"/>
</dbReference>
<dbReference type="EMBL" id="PNEN01001724">
    <property type="protein sequence ID" value="PPJ52037.1"/>
    <property type="molecule type" value="Genomic_DNA"/>
</dbReference>
<dbReference type="InterPro" id="IPR003280">
    <property type="entry name" value="2pore_dom_K_chnl"/>
</dbReference>
<dbReference type="PANTHER" id="PTHR11003:SF291">
    <property type="entry name" value="IP11374P"/>
    <property type="match status" value="1"/>
</dbReference>
<keyword evidence="13" id="KW-1185">Reference proteome</keyword>
<feature type="region of interest" description="Disordered" evidence="9">
    <location>
        <begin position="343"/>
        <end position="388"/>
    </location>
</feature>
<feature type="region of interest" description="Disordered" evidence="9">
    <location>
        <begin position="443"/>
        <end position="467"/>
    </location>
</feature>
<evidence type="ECO:0000256" key="9">
    <source>
        <dbReference type="SAM" id="MobiDB-lite"/>
    </source>
</evidence>
<evidence type="ECO:0000256" key="8">
    <source>
        <dbReference type="RuleBase" id="RU003857"/>
    </source>
</evidence>
<gene>
    <name evidence="12" type="ORF">CBER1_09821</name>
</gene>
<evidence type="ECO:0000313" key="12">
    <source>
        <dbReference type="EMBL" id="PPJ52037.1"/>
    </source>
</evidence>
<feature type="compositionally biased region" description="Low complexity" evidence="9">
    <location>
        <begin position="350"/>
        <end position="367"/>
    </location>
</feature>
<comment type="caution">
    <text evidence="12">The sequence shown here is derived from an EMBL/GenBank/DDBJ whole genome shotgun (WGS) entry which is preliminary data.</text>
</comment>
<dbReference type="GO" id="GO:0022841">
    <property type="term" value="F:potassium ion leak channel activity"/>
    <property type="evidence" value="ECO:0007669"/>
    <property type="project" value="TreeGrafter"/>
</dbReference>
<evidence type="ECO:0000256" key="7">
    <source>
        <dbReference type="ARBA" id="ARBA00023303"/>
    </source>
</evidence>
<evidence type="ECO:0000256" key="3">
    <source>
        <dbReference type="ARBA" id="ARBA00022692"/>
    </source>
</evidence>
<organism evidence="12 13">
    <name type="scientific">Cercospora berteroae</name>
    <dbReference type="NCBI Taxonomy" id="357750"/>
    <lineage>
        <taxon>Eukaryota</taxon>
        <taxon>Fungi</taxon>
        <taxon>Dikarya</taxon>
        <taxon>Ascomycota</taxon>
        <taxon>Pezizomycotina</taxon>
        <taxon>Dothideomycetes</taxon>
        <taxon>Dothideomycetidae</taxon>
        <taxon>Mycosphaerellales</taxon>
        <taxon>Mycosphaerellaceae</taxon>
        <taxon>Cercospora</taxon>
    </lineage>
</organism>